<gene>
    <name evidence="14" type="ORF">CAMP_LOCUS16023</name>
</gene>
<feature type="repeat" description="ANK" evidence="7">
    <location>
        <begin position="485"/>
        <end position="517"/>
    </location>
</feature>
<evidence type="ECO:0000313" key="15">
    <source>
        <dbReference type="Proteomes" id="UP001152747"/>
    </source>
</evidence>
<dbReference type="SUPFAM" id="SSF142921">
    <property type="entry name" value="WGR domain-like"/>
    <property type="match status" value="1"/>
</dbReference>
<keyword evidence="5 8" id="KW-0520">NAD</keyword>
<feature type="coiled-coil region" evidence="9">
    <location>
        <begin position="1881"/>
        <end position="1908"/>
    </location>
</feature>
<feature type="domain" description="WGR" evidence="13">
    <location>
        <begin position="1721"/>
        <end position="1822"/>
    </location>
</feature>
<keyword evidence="15" id="KW-1185">Reference proteome</keyword>
<feature type="region of interest" description="Disordered" evidence="10">
    <location>
        <begin position="1547"/>
        <end position="1569"/>
    </location>
</feature>
<evidence type="ECO:0000256" key="4">
    <source>
        <dbReference type="ARBA" id="ARBA00022695"/>
    </source>
</evidence>
<dbReference type="SMART" id="SM00773">
    <property type="entry name" value="WGR"/>
    <property type="match status" value="1"/>
</dbReference>
<dbReference type="InterPro" id="IPR050800">
    <property type="entry name" value="ARTD/PARP"/>
</dbReference>
<dbReference type="CDD" id="cd01437">
    <property type="entry name" value="parp_like"/>
    <property type="match status" value="1"/>
</dbReference>
<evidence type="ECO:0000259" key="12">
    <source>
        <dbReference type="PROSITE" id="PS51060"/>
    </source>
</evidence>
<dbReference type="GO" id="GO:0070212">
    <property type="term" value="P:protein poly-ADP-ribosylation"/>
    <property type="evidence" value="ECO:0007669"/>
    <property type="project" value="TreeGrafter"/>
</dbReference>
<reference evidence="14" key="1">
    <citation type="submission" date="2022-11" db="EMBL/GenBank/DDBJ databases">
        <authorList>
            <person name="Kikuchi T."/>
        </authorList>
    </citation>
    <scope>NUCLEOTIDE SEQUENCE</scope>
    <source>
        <strain evidence="14">PS1010</strain>
    </source>
</reference>
<dbReference type="PROSITE" id="PS51059">
    <property type="entry name" value="PARP_CATALYTIC"/>
    <property type="match status" value="1"/>
</dbReference>
<evidence type="ECO:0000259" key="11">
    <source>
        <dbReference type="PROSITE" id="PS51059"/>
    </source>
</evidence>
<evidence type="ECO:0000256" key="10">
    <source>
        <dbReference type="SAM" id="MobiDB-lite"/>
    </source>
</evidence>
<evidence type="ECO:0000256" key="9">
    <source>
        <dbReference type="SAM" id="Coils"/>
    </source>
</evidence>
<evidence type="ECO:0000256" key="5">
    <source>
        <dbReference type="ARBA" id="ARBA00023027"/>
    </source>
</evidence>
<feature type="domain" description="PARP alpha-helical" evidence="12">
    <location>
        <begin position="1845"/>
        <end position="1977"/>
    </location>
</feature>
<dbReference type="InterPro" id="IPR002110">
    <property type="entry name" value="Ankyrin_rpt"/>
</dbReference>
<proteinExistence type="predicted"/>
<dbReference type="Pfam" id="PF05406">
    <property type="entry name" value="WGR"/>
    <property type="match status" value="1"/>
</dbReference>
<dbReference type="InterPro" id="IPR008893">
    <property type="entry name" value="WGR_domain"/>
</dbReference>
<evidence type="ECO:0000256" key="1">
    <source>
        <dbReference type="ARBA" id="ARBA00004123"/>
    </source>
</evidence>
<dbReference type="Pfam" id="PF02877">
    <property type="entry name" value="PARP_reg"/>
    <property type="match status" value="1"/>
</dbReference>
<name>A0A9P1N9Q6_9PELO</name>
<protein>
    <recommendedName>
        <fullName evidence="8">Poly [ADP-ribose] polymerase</fullName>
        <shortName evidence="8">PARP</shortName>
        <ecNumber evidence="8">2.4.2.-</ecNumber>
    </recommendedName>
</protein>
<dbReference type="SUPFAM" id="SSF47587">
    <property type="entry name" value="Domain of poly(ADP-ribose) polymerase"/>
    <property type="match status" value="1"/>
</dbReference>
<dbReference type="GO" id="GO:0016779">
    <property type="term" value="F:nucleotidyltransferase activity"/>
    <property type="evidence" value="ECO:0007669"/>
    <property type="project" value="UniProtKB-KW"/>
</dbReference>
<keyword evidence="3 8" id="KW-0808">Transferase</keyword>
<evidence type="ECO:0000256" key="7">
    <source>
        <dbReference type="PROSITE-ProRule" id="PRU00023"/>
    </source>
</evidence>
<dbReference type="InterPro" id="IPR004102">
    <property type="entry name" value="Poly(ADP-ribose)pol_reg_dom"/>
</dbReference>
<dbReference type="SUPFAM" id="SSF48403">
    <property type="entry name" value="Ankyrin repeat"/>
    <property type="match status" value="4"/>
</dbReference>
<feature type="region of interest" description="Disordered" evidence="10">
    <location>
        <begin position="66"/>
        <end position="96"/>
    </location>
</feature>
<dbReference type="Pfam" id="PF00023">
    <property type="entry name" value="Ank"/>
    <property type="match status" value="1"/>
</dbReference>
<dbReference type="CDD" id="cd07997">
    <property type="entry name" value="WGR_PARP"/>
    <property type="match status" value="1"/>
</dbReference>
<comment type="caution">
    <text evidence="14">The sequence shown here is derived from an EMBL/GenBank/DDBJ whole genome shotgun (WGS) entry which is preliminary data.</text>
</comment>
<dbReference type="PANTHER" id="PTHR10459">
    <property type="entry name" value="DNA LIGASE"/>
    <property type="match status" value="1"/>
</dbReference>
<dbReference type="PANTHER" id="PTHR10459:SF117">
    <property type="entry name" value="POLY [ADP-RIBOSE] POLYMERASE TANKYRASE"/>
    <property type="match status" value="1"/>
</dbReference>
<dbReference type="Proteomes" id="UP001152747">
    <property type="component" value="Unassembled WGS sequence"/>
</dbReference>
<evidence type="ECO:0000256" key="8">
    <source>
        <dbReference type="RuleBase" id="RU362114"/>
    </source>
</evidence>
<feature type="repeat" description="ANK" evidence="7">
    <location>
        <begin position="1159"/>
        <end position="1191"/>
    </location>
</feature>
<dbReference type="InterPro" id="IPR036616">
    <property type="entry name" value="Poly(ADP-ribose)pol_reg_dom_sf"/>
</dbReference>
<accession>A0A9P1N9Q6</accession>
<sequence length="2207" mass="248121">MARKRVIEKKKKLVDGALLRAIKSGVILTSPRRRVQTVLHQAPVSKVQKIVKRGVKIAKIAKGVAKPTKNNKKEKTKKQVTEKKAAKKGNDRLVPRDGVPKYKENPFFTDAKPAEYISSHTYHRWLIRAIRRGNLNEIKDFYKSQRASQASAYQSFSKHSLITAQYEACRAKDIKIASEVFKAAKKIEHNPEYKNFPEPNLLKPRHTGRSNFYMIGRATRAIECSRGGKEGNNALLNYDYETNYQDLLDKLVQDNTPYTKLYQLCKLEECLLSEPSLESKLVVAVRRGHRELASAFAQGAARNHTNELHRQTLSGDKLGAKILPVSVIKKCFMNRNITPLHTAAIGKTSKNLETLRAVYPTINIPDQDNWYTIHYAAVAETSDNLKFLLKNGGTCTMVNKKQETPLHVAARAGRGENIKIILKEILDLEKDGGEIRADRSLVNARNRTGVAAIHLAVIHNHPDAVEALLTEETVLVNLPTSTTTNKATPLMLAAAHGHLELAEKLISKGALIEGKDKKKRTPLIYALMNGQIHVAAMLLARGANVSAADSSGNTTAHYAAAYGFLDGLKLLAEIDADILSEDNDWALYPLSVAYLKGHYGIVTWLLDGVYKDKVNINAKDNSGMTLLSSLIRYADEDNHFQLVDQVKYLTDRGAKADLEDSDGNTTLHHFSAMLVILKGSGGNPRNDRFQMDGKQYNKIFELLLEAGGNVEAKNAQDLTPVHLSLSSGNLDLFKIMLKKIKDPKTLFENWAKEKNFLHDILCLPMNVYNNTLLWKAETLNKPVYDILPILKDLYKKIPELFPIWVNQPDKFGVSPIVAAVKEYAKLQAFEDGGLQPARTFAQSRNCGGRHLLHSNSRELVIFIATVNEAFEWVIRLDPEQLIKDFNPTPDPEQEQEQENQVKIPKSSLAIHSMQIAIEDSGKNAENHLAFFKLLVKLSKEFNKLGEFLNKTNDEEYSLVIAAAVLMKPTLVEYILDVAIENHLVEIHHAVKKMGVFEDAERVEVNKTLPMHLIEFGMADLVPKIQASLEFWNRFDTRGNNIWHYAAKVNSHNTVALFKFIEGKGVQRCVNNKGRTPLHEATLANEGSANAVLEPIAWLSTRDAVGHVDEFHRTALHYAFGNEKEFRKDKLASAESDPIAVVSLLSSAMNPADLDIVDIDGNTALHLAAMRNATICTMALIRKKCAIDIKNHDGNTPPCSSSNADVLSEVNQKSKKKDDDSKNQTEWYWYGEEEKVENDLKSSIPAQVVSKGGSWEAMVYVLLDVLGTNVNSMAQLIDAAIRRKQWNLANQLLKSVETILDGKVLKSDYDLLNTFAEFCFGELKDDSIEKSVLDRIVQTRGLSLKSPDTEKHVKTALEYGNWNVLEFLKESLADQWKNLGASSPESNPIRSLIIYMSKSGCTNQAIEYLNKLAKLKNLSLNSPCLFEIPKLYKDVEIGLLTPLSWAALIGNIGIIKALRQASADLKTQDEYGRTALMYALMSNNRSVVISIVGDLNVVSFGNTVVKIDGPKKTNGFGGLFGAKTMAVPMKPPGAMMSVKAVMSPFANVDNESESEDNSSDEYSEDDEPVAKKSKIEEAVIKNQWLNIKDPAVFRQKDNDGNNVLHYMIEPFAWENIELLNDLAAANKKLIQDLILDGTLELAARNLNRKMKNEMLKIVKGVKIQKNVQNIPLTLPPVNFAKPLSNVDEDCEKFLAKWAKENDKKLTAEVPKPHRISTYEKTGLVEYCNDTKQYFNVLMNKTDLNYGRYGFHNFYRMQLFKRRDCDLWILFTNWGRIGMGNGEHQTTPFNNLDLAKKEFKSVFKSKSGNEWCNLDSFVDQPKKYRLVRSDSTPTSLTEIELPKSADMEKEKDVIRRFIADVSNAEKLKESMRNVGKNPKQPFGRFTKDRIAEARNVLDKLEKNAEKIQKIVGANAIDEAKLLELHLITNDLSSEFYSLIPSGEFEFSALTRLDQIDDINRHRKKLNRFEEIETATRFLCGAAWKSNEIDRLDYIKSAIECDFKETSPDSPMNQKILQWIYNSGLKNSTIRTIIEIVPKKARDAFEPFLSDDNQKYLFHGTQATNIMSILKNGFLIDPPSVCRNGSLFGSGIYLSDSFEKSAHYCHQSAGKLKYMLVCQTALGKVKQTTTIGYHAQPAKEGDENTLHYIGENVPSGSLTHEGVAVPLLPLKKREDENETQNRWNYGSLAYSEYIVRDPNRALPRFIIVYN</sequence>
<evidence type="ECO:0000259" key="13">
    <source>
        <dbReference type="PROSITE" id="PS51977"/>
    </source>
</evidence>
<dbReference type="GO" id="GO:0005730">
    <property type="term" value="C:nucleolus"/>
    <property type="evidence" value="ECO:0007669"/>
    <property type="project" value="TreeGrafter"/>
</dbReference>
<keyword evidence="7" id="KW-0040">ANK repeat</keyword>
<dbReference type="SUPFAM" id="SSF56399">
    <property type="entry name" value="ADP-ribosylation"/>
    <property type="match status" value="1"/>
</dbReference>
<evidence type="ECO:0000313" key="14">
    <source>
        <dbReference type="EMBL" id="CAI5453386.1"/>
    </source>
</evidence>
<dbReference type="PROSITE" id="PS51977">
    <property type="entry name" value="WGR"/>
    <property type="match status" value="1"/>
</dbReference>
<keyword evidence="4" id="KW-0548">Nucleotidyltransferase</keyword>
<keyword evidence="6" id="KW-0539">Nucleus</keyword>
<dbReference type="InterPro" id="IPR036770">
    <property type="entry name" value="Ankyrin_rpt-contain_sf"/>
</dbReference>
<dbReference type="Pfam" id="PF12796">
    <property type="entry name" value="Ank_2"/>
    <property type="match status" value="2"/>
</dbReference>
<comment type="subcellular location">
    <subcellularLocation>
        <location evidence="1">Nucleus</location>
    </subcellularLocation>
</comment>
<dbReference type="GO" id="GO:0006302">
    <property type="term" value="P:double-strand break repair"/>
    <property type="evidence" value="ECO:0007669"/>
    <property type="project" value="TreeGrafter"/>
</dbReference>
<dbReference type="InterPro" id="IPR036930">
    <property type="entry name" value="WGR_dom_sf"/>
</dbReference>
<keyword evidence="9" id="KW-0175">Coiled coil</keyword>
<feature type="repeat" description="ANK" evidence="7">
    <location>
        <begin position="518"/>
        <end position="550"/>
    </location>
</feature>
<feature type="compositionally biased region" description="Acidic residues" evidence="10">
    <location>
        <begin position="1549"/>
        <end position="1566"/>
    </location>
</feature>
<organism evidence="14 15">
    <name type="scientific">Caenorhabditis angaria</name>
    <dbReference type="NCBI Taxonomy" id="860376"/>
    <lineage>
        <taxon>Eukaryota</taxon>
        <taxon>Metazoa</taxon>
        <taxon>Ecdysozoa</taxon>
        <taxon>Nematoda</taxon>
        <taxon>Chromadorea</taxon>
        <taxon>Rhabditida</taxon>
        <taxon>Rhabditina</taxon>
        <taxon>Rhabditomorpha</taxon>
        <taxon>Rhabditoidea</taxon>
        <taxon>Rhabditidae</taxon>
        <taxon>Peloderinae</taxon>
        <taxon>Caenorhabditis</taxon>
    </lineage>
</organism>
<dbReference type="Gene3D" id="3.90.228.10">
    <property type="match status" value="1"/>
</dbReference>
<dbReference type="Gene3D" id="1.20.142.10">
    <property type="entry name" value="Poly(ADP-ribose) polymerase, regulatory domain"/>
    <property type="match status" value="1"/>
</dbReference>
<feature type="compositionally biased region" description="Polar residues" evidence="10">
    <location>
        <begin position="1196"/>
        <end position="1210"/>
    </location>
</feature>
<dbReference type="PROSITE" id="PS51060">
    <property type="entry name" value="PARP_ALPHA_HD"/>
    <property type="match status" value="1"/>
</dbReference>
<dbReference type="PROSITE" id="PS50088">
    <property type="entry name" value="ANK_REPEAT"/>
    <property type="match status" value="4"/>
</dbReference>
<dbReference type="EC" id="2.4.2.-" evidence="8"/>
<evidence type="ECO:0000256" key="6">
    <source>
        <dbReference type="ARBA" id="ARBA00023242"/>
    </source>
</evidence>
<dbReference type="SMART" id="SM00248">
    <property type="entry name" value="ANK"/>
    <property type="match status" value="18"/>
</dbReference>
<dbReference type="GO" id="GO:0003950">
    <property type="term" value="F:NAD+ poly-ADP-ribosyltransferase activity"/>
    <property type="evidence" value="ECO:0007669"/>
    <property type="project" value="UniProtKB-UniRule"/>
</dbReference>
<evidence type="ECO:0000256" key="3">
    <source>
        <dbReference type="ARBA" id="ARBA00022679"/>
    </source>
</evidence>
<dbReference type="PROSITE" id="PS50297">
    <property type="entry name" value="ANK_REP_REGION"/>
    <property type="match status" value="2"/>
</dbReference>
<feature type="region of interest" description="Disordered" evidence="10">
    <location>
        <begin position="1193"/>
        <end position="1221"/>
    </location>
</feature>
<dbReference type="InterPro" id="IPR012317">
    <property type="entry name" value="Poly(ADP-ribose)pol_cat_dom"/>
</dbReference>
<dbReference type="Pfam" id="PF00644">
    <property type="entry name" value="PARP"/>
    <property type="match status" value="1"/>
</dbReference>
<evidence type="ECO:0000256" key="2">
    <source>
        <dbReference type="ARBA" id="ARBA00022676"/>
    </source>
</evidence>
<dbReference type="GO" id="GO:1990404">
    <property type="term" value="F:NAD+-protein mono-ADP-ribosyltransferase activity"/>
    <property type="evidence" value="ECO:0007669"/>
    <property type="project" value="TreeGrafter"/>
</dbReference>
<dbReference type="Gene3D" id="1.25.40.20">
    <property type="entry name" value="Ankyrin repeat-containing domain"/>
    <property type="match status" value="5"/>
</dbReference>
<dbReference type="OrthoDB" id="5406014at2759"/>
<feature type="repeat" description="ANK" evidence="7">
    <location>
        <begin position="551"/>
        <end position="583"/>
    </location>
</feature>
<dbReference type="EMBL" id="CANHGI010000005">
    <property type="protein sequence ID" value="CAI5453386.1"/>
    <property type="molecule type" value="Genomic_DNA"/>
</dbReference>
<keyword evidence="2 8" id="KW-0328">Glycosyltransferase</keyword>
<feature type="domain" description="PARP catalytic" evidence="11">
    <location>
        <begin position="1987"/>
        <end position="2207"/>
    </location>
</feature>
<feature type="compositionally biased region" description="Basic and acidic residues" evidence="10">
    <location>
        <begin position="71"/>
        <end position="96"/>
    </location>
</feature>